<evidence type="ECO:0000313" key="2">
    <source>
        <dbReference type="Proteomes" id="UP001203036"/>
    </source>
</evidence>
<protein>
    <submittedName>
        <fullName evidence="1">Type II secretion system F family protein</fullName>
    </submittedName>
</protein>
<name>A0ACC5ZYD2_9RHOB</name>
<keyword evidence="2" id="KW-1185">Reference proteome</keyword>
<reference evidence="1" key="1">
    <citation type="submission" date="2022-06" db="EMBL/GenBank/DDBJ databases">
        <title>Lutimaribacter sp. EGI FJ00013, a novel bacterium isolated from a salt lake sediment enrichment.</title>
        <authorList>
            <person name="Gao L."/>
            <person name="Fang B.-Z."/>
            <person name="Li W.-J."/>
        </authorList>
    </citation>
    <scope>NUCLEOTIDE SEQUENCE</scope>
    <source>
        <strain evidence="1">EGI FJ00013</strain>
    </source>
</reference>
<sequence>MLDVILESVSSHPLIVPFIVAVILSAILWWLFPRLAVKRAMHRRIGTLPKQITHPDLGALGNQDGAFGGSFGSAERTRKALRAAPRLFAIRNLMEDSGLHWTRAGILLRLVPLTVVATVLSVLWGMSFGLALLVGFVLATVLLFLYAKRKQAKRLAAFEAEFASVLDIVIRGLRSGLPLQRCFDAVAASASEPTQSEFRRLVEANVLGTPLPMAVEQLAERVPLTEVRLFALIITIQQQTGGSLVESLSNLAITLRGRWELSQKVRTSSQEARASGMIVGAMPFVVAGGLYLVNPGYLRPLVETGVGLTVLVVSGLWMLLGIFIMWRMVNFDV</sequence>
<gene>
    <name evidence="1" type="ORF">M8744_14480</name>
</gene>
<accession>A0ACC5ZYD2</accession>
<organism evidence="1 2">
    <name type="scientific">Lutimaribacter degradans</name>
    <dbReference type="NCBI Taxonomy" id="2945989"/>
    <lineage>
        <taxon>Bacteria</taxon>
        <taxon>Pseudomonadati</taxon>
        <taxon>Pseudomonadota</taxon>
        <taxon>Alphaproteobacteria</taxon>
        <taxon>Rhodobacterales</taxon>
        <taxon>Roseobacteraceae</taxon>
        <taxon>Lutimaribacter</taxon>
    </lineage>
</organism>
<dbReference type="Proteomes" id="UP001203036">
    <property type="component" value="Unassembled WGS sequence"/>
</dbReference>
<evidence type="ECO:0000313" key="1">
    <source>
        <dbReference type="EMBL" id="MCM2563359.1"/>
    </source>
</evidence>
<proteinExistence type="predicted"/>
<dbReference type="EMBL" id="JAMQGO010000011">
    <property type="protein sequence ID" value="MCM2563359.1"/>
    <property type="molecule type" value="Genomic_DNA"/>
</dbReference>
<comment type="caution">
    <text evidence="1">The sequence shown here is derived from an EMBL/GenBank/DDBJ whole genome shotgun (WGS) entry which is preliminary data.</text>
</comment>